<evidence type="ECO:0000313" key="3">
    <source>
        <dbReference type="Proteomes" id="UP000183190"/>
    </source>
</evidence>
<dbReference type="SUPFAM" id="SSF109604">
    <property type="entry name" value="HD-domain/PDEase-like"/>
    <property type="match status" value="1"/>
</dbReference>
<proteinExistence type="predicted"/>
<dbReference type="OrthoDB" id="360187at2"/>
<gene>
    <name evidence="2" type="ORF">SAMN02910265_00564</name>
</gene>
<protein>
    <recommendedName>
        <fullName evidence="1">HD domain-containing protein</fullName>
    </recommendedName>
</protein>
<dbReference type="Gene3D" id="1.10.3210.10">
    <property type="entry name" value="Hypothetical protein af1432"/>
    <property type="match status" value="1"/>
</dbReference>
<sequence>MLKAICSSKDLTNNSYYSCVSDIIDCQQLNKLKNITHHVSTTRFQHCVNVSYYSYIVCRKFRLNARSAARAGLLHDLFYYDRKEYNSSRQKWQASHSKHHSMQASSNASELTDITMLEKDMIEKHMWPLTRPKPSYKETYVITIIDKYCAVLEFCVPNVQKIIHRKVR</sequence>
<feature type="domain" description="HD" evidence="1">
    <location>
        <begin position="43"/>
        <end position="149"/>
    </location>
</feature>
<dbReference type="InterPro" id="IPR003607">
    <property type="entry name" value="HD/PDEase_dom"/>
</dbReference>
<reference evidence="2 3" key="1">
    <citation type="submission" date="2016-10" db="EMBL/GenBank/DDBJ databases">
        <authorList>
            <person name="de Groot N.N."/>
        </authorList>
    </citation>
    <scope>NUCLEOTIDE SEQUENCE [LARGE SCALE GENOMIC DNA]</scope>
    <source>
        <strain evidence="2 3">YAD2003</strain>
    </source>
</reference>
<accession>A0A1H6I5B6</accession>
<dbReference type="EMBL" id="FNWV01000001">
    <property type="protein sequence ID" value="SEH41991.1"/>
    <property type="molecule type" value="Genomic_DNA"/>
</dbReference>
<name>A0A1H6I5B6_RUMFL</name>
<dbReference type="AlphaFoldDB" id="A0A1H6I5B6"/>
<organism evidence="2 3">
    <name type="scientific">Ruminococcus flavefaciens</name>
    <dbReference type="NCBI Taxonomy" id="1265"/>
    <lineage>
        <taxon>Bacteria</taxon>
        <taxon>Bacillati</taxon>
        <taxon>Bacillota</taxon>
        <taxon>Clostridia</taxon>
        <taxon>Eubacteriales</taxon>
        <taxon>Oscillospiraceae</taxon>
        <taxon>Ruminococcus</taxon>
    </lineage>
</organism>
<evidence type="ECO:0000259" key="1">
    <source>
        <dbReference type="Pfam" id="PF01966"/>
    </source>
</evidence>
<dbReference type="InterPro" id="IPR006674">
    <property type="entry name" value="HD_domain"/>
</dbReference>
<evidence type="ECO:0000313" key="2">
    <source>
        <dbReference type="EMBL" id="SEH41991.1"/>
    </source>
</evidence>
<dbReference type="Pfam" id="PF01966">
    <property type="entry name" value="HD"/>
    <property type="match status" value="1"/>
</dbReference>
<dbReference type="RefSeq" id="WP_074714366.1">
    <property type="nucleotide sequence ID" value="NZ_FNWV01000001.1"/>
</dbReference>
<dbReference type="CDD" id="cd00077">
    <property type="entry name" value="HDc"/>
    <property type="match status" value="1"/>
</dbReference>
<dbReference type="Proteomes" id="UP000183190">
    <property type="component" value="Unassembled WGS sequence"/>
</dbReference>